<comment type="caution">
    <text evidence="2">The sequence shown here is derived from an EMBL/GenBank/DDBJ whole genome shotgun (WGS) entry which is preliminary data.</text>
</comment>
<accession>A0AAP0NJU2</accession>
<feature type="region of interest" description="Disordered" evidence="1">
    <location>
        <begin position="84"/>
        <end position="103"/>
    </location>
</feature>
<dbReference type="Proteomes" id="UP001417504">
    <property type="component" value="Unassembled WGS sequence"/>
</dbReference>
<organism evidence="2 3">
    <name type="scientific">Stephania japonica</name>
    <dbReference type="NCBI Taxonomy" id="461633"/>
    <lineage>
        <taxon>Eukaryota</taxon>
        <taxon>Viridiplantae</taxon>
        <taxon>Streptophyta</taxon>
        <taxon>Embryophyta</taxon>
        <taxon>Tracheophyta</taxon>
        <taxon>Spermatophyta</taxon>
        <taxon>Magnoliopsida</taxon>
        <taxon>Ranunculales</taxon>
        <taxon>Menispermaceae</taxon>
        <taxon>Menispermoideae</taxon>
        <taxon>Cissampelideae</taxon>
        <taxon>Stephania</taxon>
    </lineage>
</organism>
<dbReference type="InterPro" id="IPR037472">
    <property type="entry name" value="MBD8"/>
</dbReference>
<dbReference type="PANTHER" id="PTHR37701:SF17">
    <property type="entry name" value="METHYL BINDING DOMAIN117"/>
    <property type="match status" value="1"/>
</dbReference>
<evidence type="ECO:0000313" key="3">
    <source>
        <dbReference type="Proteomes" id="UP001417504"/>
    </source>
</evidence>
<evidence type="ECO:0000313" key="2">
    <source>
        <dbReference type="EMBL" id="KAK9110722.1"/>
    </source>
</evidence>
<dbReference type="EMBL" id="JBBNAE010000007">
    <property type="protein sequence ID" value="KAK9110722.1"/>
    <property type="molecule type" value="Genomic_DNA"/>
</dbReference>
<keyword evidence="3" id="KW-1185">Reference proteome</keyword>
<reference evidence="2 3" key="1">
    <citation type="submission" date="2024-01" db="EMBL/GenBank/DDBJ databases">
        <title>Genome assemblies of Stephania.</title>
        <authorList>
            <person name="Yang L."/>
        </authorList>
    </citation>
    <scope>NUCLEOTIDE SEQUENCE [LARGE SCALE GENOMIC DNA]</scope>
    <source>
        <strain evidence="2">QJT</strain>
        <tissue evidence="2">Leaf</tissue>
    </source>
</reference>
<sequence>MATAVDSSPPSPRSTHYLQLDSLPIVDLNALSQSELNSLSLCSGDAGSFDFRHCDDLVVPKIDRTVFNESKGGRKQTYSRLRLAPRPPDLASPSRCKTNKKTAIEESGSGEIVSALRRLLGRGGDGLAAAAAVAVAVRGGRKRGRPRKGEQGLVRVLEECGELDPIGEELRKRTVGLETVAEFLGFLGGLRGNGRIRGRRGSLWMLVSLGIICLKVGRCC</sequence>
<gene>
    <name evidence="2" type="ORF">Sjap_018782</name>
</gene>
<proteinExistence type="predicted"/>
<protein>
    <submittedName>
        <fullName evidence="2">Uncharacterized protein</fullName>
    </submittedName>
</protein>
<dbReference type="AlphaFoldDB" id="A0AAP0NJU2"/>
<name>A0AAP0NJU2_9MAGN</name>
<dbReference type="PANTHER" id="PTHR37701">
    <property type="entry name" value="METHYL-CPG-BINDING DOMAIN-CONTAINING PROTEIN 8"/>
    <property type="match status" value="1"/>
</dbReference>
<evidence type="ECO:0000256" key="1">
    <source>
        <dbReference type="SAM" id="MobiDB-lite"/>
    </source>
</evidence>